<gene>
    <name evidence="1" type="ORF">R1sor_010819</name>
</gene>
<protein>
    <submittedName>
        <fullName evidence="1">Uncharacterized protein</fullName>
    </submittedName>
</protein>
<keyword evidence="2" id="KW-1185">Reference proteome</keyword>
<organism evidence="1 2">
    <name type="scientific">Riccia sorocarpa</name>
    <dbReference type="NCBI Taxonomy" id="122646"/>
    <lineage>
        <taxon>Eukaryota</taxon>
        <taxon>Viridiplantae</taxon>
        <taxon>Streptophyta</taxon>
        <taxon>Embryophyta</taxon>
        <taxon>Marchantiophyta</taxon>
        <taxon>Marchantiopsida</taxon>
        <taxon>Marchantiidae</taxon>
        <taxon>Marchantiales</taxon>
        <taxon>Ricciaceae</taxon>
        <taxon>Riccia</taxon>
    </lineage>
</organism>
<proteinExistence type="predicted"/>
<evidence type="ECO:0000313" key="2">
    <source>
        <dbReference type="Proteomes" id="UP001633002"/>
    </source>
</evidence>
<name>A0ABD3HZG1_9MARC</name>
<evidence type="ECO:0000313" key="1">
    <source>
        <dbReference type="EMBL" id="KAL3696743.1"/>
    </source>
</evidence>
<dbReference type="Proteomes" id="UP001633002">
    <property type="component" value="Unassembled WGS sequence"/>
</dbReference>
<reference evidence="1 2" key="1">
    <citation type="submission" date="2024-09" db="EMBL/GenBank/DDBJ databases">
        <title>Chromosome-scale assembly of Riccia sorocarpa.</title>
        <authorList>
            <person name="Paukszto L."/>
        </authorList>
    </citation>
    <scope>NUCLEOTIDE SEQUENCE [LARGE SCALE GENOMIC DNA]</scope>
    <source>
        <strain evidence="1">LP-2024</strain>
        <tissue evidence="1">Aerial parts of the thallus</tissue>
    </source>
</reference>
<comment type="caution">
    <text evidence="1">The sequence shown here is derived from an EMBL/GenBank/DDBJ whole genome shotgun (WGS) entry which is preliminary data.</text>
</comment>
<dbReference type="EMBL" id="JBJQOH010000002">
    <property type="protein sequence ID" value="KAL3696743.1"/>
    <property type="molecule type" value="Genomic_DNA"/>
</dbReference>
<dbReference type="AlphaFoldDB" id="A0ABD3HZG1"/>
<sequence>MEVDVSPDITKNPDTSGSEFLIVPRRAGASMHLPWAQPMEEDVRPKITALSVPLGTDRAQDRNCTPDDIGLILKADEDNWNRATTIVRNFELLSGAKLNVAKSLVVPIGFTDPREKIIDMQEKGS</sequence>
<accession>A0ABD3HZG1</accession>